<comment type="caution">
    <text evidence="1">The sequence shown here is derived from an EMBL/GenBank/DDBJ whole genome shotgun (WGS) entry which is preliminary data.</text>
</comment>
<sequence>MSVGVAMILRFYRTISFEDYRFFSIRRLPRMPASRQERARQ</sequence>
<evidence type="ECO:0000313" key="2">
    <source>
        <dbReference type="Proteomes" id="UP001272137"/>
    </source>
</evidence>
<organism evidence="1 2">
    <name type="scientific">Burkholderia thailandensis</name>
    <dbReference type="NCBI Taxonomy" id="57975"/>
    <lineage>
        <taxon>Bacteria</taxon>
        <taxon>Pseudomonadati</taxon>
        <taxon>Pseudomonadota</taxon>
        <taxon>Betaproteobacteria</taxon>
        <taxon>Burkholderiales</taxon>
        <taxon>Burkholderiaceae</taxon>
        <taxon>Burkholderia</taxon>
        <taxon>pseudomallei group</taxon>
    </lineage>
</organism>
<protein>
    <submittedName>
        <fullName evidence="1">L(+)-mandelate dehydrogenase domain protein</fullName>
    </submittedName>
</protein>
<dbReference type="Proteomes" id="UP001272137">
    <property type="component" value="Unassembled WGS sequence"/>
</dbReference>
<accession>A0AAW9CX85</accession>
<gene>
    <name evidence="1" type="primary">mdlB</name>
    <name evidence="1" type="ORF">C7S16_6791</name>
</gene>
<dbReference type="AlphaFoldDB" id="A0AAW9CX85"/>
<name>A0AAW9CX85_BURTH</name>
<reference evidence="1" key="1">
    <citation type="submission" date="2018-08" db="EMBL/GenBank/DDBJ databases">
        <title>Identification of Burkholderia cepacia strains that express a Burkholderia pseudomallei-like capsular polysaccharide.</title>
        <authorList>
            <person name="Burtnick M.N."/>
            <person name="Vongsouvath M."/>
            <person name="Newton P."/>
            <person name="Wuthiekanun V."/>
            <person name="Limmathurotsakul D."/>
            <person name="Brett P.J."/>
            <person name="Chantratita N."/>
            <person name="Dance D.A."/>
        </authorList>
    </citation>
    <scope>NUCLEOTIDE SEQUENCE</scope>
    <source>
        <strain evidence="1">SBXCC001</strain>
    </source>
</reference>
<dbReference type="EMBL" id="QXCT01000001">
    <property type="protein sequence ID" value="MDW9253723.1"/>
    <property type="molecule type" value="Genomic_DNA"/>
</dbReference>
<evidence type="ECO:0000313" key="1">
    <source>
        <dbReference type="EMBL" id="MDW9253723.1"/>
    </source>
</evidence>
<proteinExistence type="predicted"/>